<gene>
    <name evidence="1" type="ORF">PG994_001867</name>
</gene>
<keyword evidence="2" id="KW-1185">Reference proteome</keyword>
<organism evidence="1 2">
    <name type="scientific">Apiospora phragmitis</name>
    <dbReference type="NCBI Taxonomy" id="2905665"/>
    <lineage>
        <taxon>Eukaryota</taxon>
        <taxon>Fungi</taxon>
        <taxon>Dikarya</taxon>
        <taxon>Ascomycota</taxon>
        <taxon>Pezizomycotina</taxon>
        <taxon>Sordariomycetes</taxon>
        <taxon>Xylariomycetidae</taxon>
        <taxon>Amphisphaeriales</taxon>
        <taxon>Apiosporaceae</taxon>
        <taxon>Apiospora</taxon>
    </lineage>
</organism>
<proteinExistence type="predicted"/>
<evidence type="ECO:0000313" key="2">
    <source>
        <dbReference type="Proteomes" id="UP001480595"/>
    </source>
</evidence>
<accession>A0ABR1WUV1</accession>
<dbReference type="EMBL" id="JAQQWL010000002">
    <property type="protein sequence ID" value="KAK8086893.1"/>
    <property type="molecule type" value="Genomic_DNA"/>
</dbReference>
<protein>
    <submittedName>
        <fullName evidence="1">Uncharacterized protein</fullName>
    </submittedName>
</protein>
<evidence type="ECO:0000313" key="1">
    <source>
        <dbReference type="EMBL" id="KAK8086893.1"/>
    </source>
</evidence>
<reference evidence="1 2" key="1">
    <citation type="submission" date="2023-01" db="EMBL/GenBank/DDBJ databases">
        <title>Analysis of 21 Apiospora genomes using comparative genomics revels a genus with tremendous synthesis potential of carbohydrate active enzymes and secondary metabolites.</title>
        <authorList>
            <person name="Sorensen T."/>
        </authorList>
    </citation>
    <scope>NUCLEOTIDE SEQUENCE [LARGE SCALE GENOMIC DNA]</scope>
    <source>
        <strain evidence="1 2">CBS 135458</strain>
    </source>
</reference>
<sequence>MGRRRSPSRCGAADRVSNLYQDGVLEDDQKELHEKHGKLVARGKNKAMGPLKFLQIQRE</sequence>
<comment type="caution">
    <text evidence="1">The sequence shown here is derived from an EMBL/GenBank/DDBJ whole genome shotgun (WGS) entry which is preliminary data.</text>
</comment>
<dbReference type="Proteomes" id="UP001480595">
    <property type="component" value="Unassembled WGS sequence"/>
</dbReference>
<dbReference type="RefSeq" id="XP_066721417.1">
    <property type="nucleotide sequence ID" value="XM_066853276.1"/>
</dbReference>
<dbReference type="GeneID" id="92086339"/>
<name>A0ABR1WUV1_9PEZI</name>